<dbReference type="KEGG" id="mlj:MLAC_37700"/>
<evidence type="ECO:0000313" key="1">
    <source>
        <dbReference type="EMBL" id="BBX98476.1"/>
    </source>
</evidence>
<proteinExistence type="predicted"/>
<name>A0A1X1YNI0_9MYCO</name>
<protein>
    <submittedName>
        <fullName evidence="1">Uncharacterized protein</fullName>
    </submittedName>
</protein>
<evidence type="ECO:0000313" key="2">
    <source>
        <dbReference type="Proteomes" id="UP000466396"/>
    </source>
</evidence>
<reference evidence="1 2" key="1">
    <citation type="journal article" date="2019" name="Emerg. Microbes Infect.">
        <title>Comprehensive subspecies identification of 175 nontuberculous mycobacteria species based on 7547 genomic profiles.</title>
        <authorList>
            <person name="Matsumoto Y."/>
            <person name="Kinjo T."/>
            <person name="Motooka D."/>
            <person name="Nabeya D."/>
            <person name="Jung N."/>
            <person name="Uechi K."/>
            <person name="Horii T."/>
            <person name="Iida T."/>
            <person name="Fujita J."/>
            <person name="Nakamura S."/>
        </authorList>
    </citation>
    <scope>NUCLEOTIDE SEQUENCE [LARGE SCALE GENOMIC DNA]</scope>
    <source>
        <strain evidence="1 2">JCM 15657</strain>
    </source>
</reference>
<organism evidence="1 2">
    <name type="scientific">Mycobacterium lacus</name>
    <dbReference type="NCBI Taxonomy" id="169765"/>
    <lineage>
        <taxon>Bacteria</taxon>
        <taxon>Bacillati</taxon>
        <taxon>Actinomycetota</taxon>
        <taxon>Actinomycetes</taxon>
        <taxon>Mycobacteriales</taxon>
        <taxon>Mycobacteriaceae</taxon>
        <taxon>Mycobacterium</taxon>
    </lineage>
</organism>
<dbReference type="EMBL" id="AP022581">
    <property type="protein sequence ID" value="BBX98476.1"/>
    <property type="molecule type" value="Genomic_DNA"/>
</dbReference>
<dbReference type="AlphaFoldDB" id="A0A1X1YNI0"/>
<dbReference type="OrthoDB" id="4737245at2"/>
<dbReference type="Proteomes" id="UP000466396">
    <property type="component" value="Chromosome"/>
</dbReference>
<sequence>MTQPGEDHRAGNQPDGAAQERLRAALLISALSDWVPLAEVETAITHYHLSETRPTRQEFAVQTVRSLLDDGLMQIGNLPYPGEHFSAWDLPIDAAMERVYHLFVNHYDEPHLWEFTIWLALTPAGERLAHALRDRRRN</sequence>
<dbReference type="RefSeq" id="WP_085157858.1">
    <property type="nucleotide sequence ID" value="NZ_AP022581.1"/>
</dbReference>
<gene>
    <name evidence="1" type="ORF">MLAC_37700</name>
</gene>
<keyword evidence="2" id="KW-1185">Reference proteome</keyword>
<accession>A0A1X1YNI0</accession>